<reference evidence="1 2" key="1">
    <citation type="journal article" date="2016" name="Arch. Microbiol.">
        <title>Streptomyces zhihengii sp. nov., isolated from rhizospheric soil of Psammosilene tunicoides.</title>
        <authorList>
            <person name="Huang M.J."/>
            <person name="Fei J.J."/>
            <person name="Salam N."/>
            <person name="Kim C.J."/>
            <person name="Hozzein W.N."/>
            <person name="Xiao M."/>
            <person name="Huang H.Q."/>
            <person name="Li W.J."/>
        </authorList>
    </citation>
    <scope>NUCLEOTIDE SEQUENCE [LARGE SCALE GENOMIC DNA]</scope>
    <source>
        <strain evidence="1 2">YIM T102</strain>
    </source>
</reference>
<sequence>MSDSRITGAEAVIRSAVQSGKDAHHVATLLETAGCLQTPGEVRDLYTRLHGTQAAVERAHARVEELQHAWETTLVARLVLQMQRDGAMRALAGHSLVRSCDRCQCTEDHACDGGCSWVPNRHGIDVCSGCLTEDGRCTTPHCGTYGHDDIPPQGWILVDIAGSTEPSRYRCSPWCAQIALQRIGMEMADTDRAAAAATVLEKDTRDSASRTGESTPAPLVVDRFEMADPESTPDGDEALRILAAAQDGRPVVLVLDADTRARVASWLGHPLRAYLTRYDHAPAPMGWYGTEAGARAHCEAELAAEHPGGTPPVPDWITDEEDGVAELVATFGKGKETTGYHVVAIDLPAAYDPEATW</sequence>
<comment type="caution">
    <text evidence="1">The sequence shown here is derived from an EMBL/GenBank/DDBJ whole genome shotgun (WGS) entry which is preliminary data.</text>
</comment>
<proteinExistence type="predicted"/>
<evidence type="ECO:0000313" key="2">
    <source>
        <dbReference type="Proteomes" id="UP000664109"/>
    </source>
</evidence>
<protein>
    <submittedName>
        <fullName evidence="1">Uncharacterized protein</fullName>
    </submittedName>
</protein>
<keyword evidence="2" id="KW-1185">Reference proteome</keyword>
<dbReference type="RefSeq" id="WP_205374904.1">
    <property type="nucleotide sequence ID" value="NZ_JAFEJA010000001.1"/>
</dbReference>
<dbReference type="Proteomes" id="UP000664109">
    <property type="component" value="Unassembled WGS sequence"/>
</dbReference>
<accession>A0ABS2UU23</accession>
<evidence type="ECO:0000313" key="1">
    <source>
        <dbReference type="EMBL" id="MBM9620994.1"/>
    </source>
</evidence>
<dbReference type="EMBL" id="JAFEJA010000001">
    <property type="protein sequence ID" value="MBM9620994.1"/>
    <property type="molecule type" value="Genomic_DNA"/>
</dbReference>
<gene>
    <name evidence="1" type="ORF">JE024_20075</name>
</gene>
<organism evidence="1 2">
    <name type="scientific">Streptomyces zhihengii</name>
    <dbReference type="NCBI Taxonomy" id="1818004"/>
    <lineage>
        <taxon>Bacteria</taxon>
        <taxon>Bacillati</taxon>
        <taxon>Actinomycetota</taxon>
        <taxon>Actinomycetes</taxon>
        <taxon>Kitasatosporales</taxon>
        <taxon>Streptomycetaceae</taxon>
        <taxon>Streptomyces</taxon>
    </lineage>
</organism>
<name>A0ABS2UU23_9ACTN</name>